<comment type="caution">
    <text evidence="2">The sequence shown here is derived from an EMBL/GenBank/DDBJ whole genome shotgun (WGS) entry which is preliminary data.</text>
</comment>
<evidence type="ECO:0008006" key="4">
    <source>
        <dbReference type="Google" id="ProtNLM"/>
    </source>
</evidence>
<dbReference type="SUPFAM" id="SSF51274">
    <property type="entry name" value="Head decoration protein D (gpD, major capsid protein D)"/>
    <property type="match status" value="1"/>
</dbReference>
<dbReference type="InterPro" id="IPR004195">
    <property type="entry name" value="Head_decoration_D"/>
</dbReference>
<proteinExistence type="predicted"/>
<organism evidence="2 3">
    <name type="scientific">Pseudoalteromonas luteoviolacea CPMOR-1</name>
    <dbReference type="NCBI Taxonomy" id="1365248"/>
    <lineage>
        <taxon>Bacteria</taxon>
        <taxon>Pseudomonadati</taxon>
        <taxon>Pseudomonadota</taxon>
        <taxon>Gammaproteobacteria</taxon>
        <taxon>Alteromonadales</taxon>
        <taxon>Pseudoalteromonadaceae</taxon>
        <taxon>Pseudoalteromonas</taxon>
    </lineage>
</organism>
<dbReference type="AlphaFoldDB" id="A0A167HB95"/>
<dbReference type="Gene3D" id="2.40.300.10">
    <property type="entry name" value="Head decoration protein D"/>
    <property type="match status" value="1"/>
</dbReference>
<dbReference type="Proteomes" id="UP000076486">
    <property type="component" value="Unassembled WGS sequence"/>
</dbReference>
<evidence type="ECO:0000313" key="2">
    <source>
        <dbReference type="EMBL" id="KZN57930.1"/>
    </source>
</evidence>
<gene>
    <name evidence="2" type="ORF">N473_26605</name>
</gene>
<name>A0A167HB95_9GAMM</name>
<dbReference type="Pfam" id="PF02924">
    <property type="entry name" value="HDPD"/>
    <property type="match status" value="1"/>
</dbReference>
<accession>A0A167HB95</accession>
<dbReference type="EMBL" id="AUYC01000088">
    <property type="protein sequence ID" value="KZN57930.1"/>
    <property type="molecule type" value="Genomic_DNA"/>
</dbReference>
<feature type="compositionally biased region" description="Polar residues" evidence="1">
    <location>
        <begin position="16"/>
        <end position="28"/>
    </location>
</feature>
<reference evidence="2 3" key="1">
    <citation type="submission" date="2013-07" db="EMBL/GenBank/DDBJ databases">
        <title>Comparative Genomic and Metabolomic Analysis of Twelve Strains of Pseudoalteromonas luteoviolacea.</title>
        <authorList>
            <person name="Vynne N.G."/>
            <person name="Mansson M."/>
            <person name="Gram L."/>
        </authorList>
    </citation>
    <scope>NUCLEOTIDE SEQUENCE [LARGE SCALE GENOMIC DNA]</scope>
    <source>
        <strain evidence="2 3">CPMOR-1</strain>
    </source>
</reference>
<dbReference type="PATRIC" id="fig|1365248.3.peg.5252"/>
<protein>
    <recommendedName>
        <fullName evidence="4">Head decoration protein</fullName>
    </recommendedName>
</protein>
<feature type="region of interest" description="Disordered" evidence="1">
    <location>
        <begin position="1"/>
        <end position="28"/>
    </location>
</feature>
<evidence type="ECO:0000256" key="1">
    <source>
        <dbReference type="SAM" id="MobiDB-lite"/>
    </source>
</evidence>
<sequence length="115" mass="12182">MEQLIHEQLTAGDRPLTQNTGTFDTSQTLPKLTPIGRVAVTGHLKKWDPAANDGTQFAKFLTVGTVDTATGAKAAPYYDGGHFNTDLINWPAAATDAQKLGAFDGTPIAIGKVLE</sequence>
<dbReference type="InterPro" id="IPR036630">
    <property type="entry name" value="Head_decoration_D_sf"/>
</dbReference>
<dbReference type="RefSeq" id="WP_063370267.1">
    <property type="nucleotide sequence ID" value="NZ_AUYC01000088.1"/>
</dbReference>
<evidence type="ECO:0000313" key="3">
    <source>
        <dbReference type="Proteomes" id="UP000076486"/>
    </source>
</evidence>